<proteinExistence type="predicted"/>
<dbReference type="SUPFAM" id="SSF50630">
    <property type="entry name" value="Acid proteases"/>
    <property type="match status" value="1"/>
</dbReference>
<dbReference type="CDD" id="cd00303">
    <property type="entry name" value="retropepsin_like"/>
    <property type="match status" value="1"/>
</dbReference>
<protein>
    <recommendedName>
        <fullName evidence="3">RVP_2 domain-containing protein</fullName>
    </recommendedName>
</protein>
<accession>A0A9Q0K1U8</accession>
<organism evidence="1 2">
    <name type="scientific">Protea cynaroides</name>
    <dbReference type="NCBI Taxonomy" id="273540"/>
    <lineage>
        <taxon>Eukaryota</taxon>
        <taxon>Viridiplantae</taxon>
        <taxon>Streptophyta</taxon>
        <taxon>Embryophyta</taxon>
        <taxon>Tracheophyta</taxon>
        <taxon>Spermatophyta</taxon>
        <taxon>Magnoliopsida</taxon>
        <taxon>Proteales</taxon>
        <taxon>Proteaceae</taxon>
        <taxon>Protea</taxon>
    </lineage>
</organism>
<dbReference type="GO" id="GO:0006508">
    <property type="term" value="P:proteolysis"/>
    <property type="evidence" value="ECO:0007669"/>
    <property type="project" value="InterPro"/>
</dbReference>
<dbReference type="AlphaFoldDB" id="A0A9Q0K1U8"/>
<dbReference type="InterPro" id="IPR021109">
    <property type="entry name" value="Peptidase_aspartic_dom_sf"/>
</dbReference>
<gene>
    <name evidence="1" type="ORF">NE237_019612</name>
</gene>
<name>A0A9Q0K1U8_9MAGN</name>
<dbReference type="EMBL" id="JAMYWD010000009">
    <property type="protein sequence ID" value="KAJ4959702.1"/>
    <property type="molecule type" value="Genomic_DNA"/>
</dbReference>
<evidence type="ECO:0000313" key="1">
    <source>
        <dbReference type="EMBL" id="KAJ4959702.1"/>
    </source>
</evidence>
<dbReference type="Gene3D" id="2.40.70.10">
    <property type="entry name" value="Acid Proteases"/>
    <property type="match status" value="1"/>
</dbReference>
<dbReference type="InterPro" id="IPR001969">
    <property type="entry name" value="Aspartic_peptidase_AS"/>
</dbReference>
<dbReference type="PROSITE" id="PS00141">
    <property type="entry name" value="ASP_PROTEASE"/>
    <property type="match status" value="1"/>
</dbReference>
<evidence type="ECO:0000313" key="2">
    <source>
        <dbReference type="Proteomes" id="UP001141806"/>
    </source>
</evidence>
<evidence type="ECO:0008006" key="3">
    <source>
        <dbReference type="Google" id="ProtNLM"/>
    </source>
</evidence>
<comment type="caution">
    <text evidence="1">The sequence shown here is derived from an EMBL/GenBank/DDBJ whole genome shotgun (WGS) entry which is preliminary data.</text>
</comment>
<dbReference type="OrthoDB" id="1934862at2759"/>
<reference evidence="1" key="1">
    <citation type="journal article" date="2023" name="Plant J.">
        <title>The genome of the king protea, Protea cynaroides.</title>
        <authorList>
            <person name="Chang J."/>
            <person name="Duong T.A."/>
            <person name="Schoeman C."/>
            <person name="Ma X."/>
            <person name="Roodt D."/>
            <person name="Barker N."/>
            <person name="Li Z."/>
            <person name="Van de Peer Y."/>
            <person name="Mizrachi E."/>
        </authorList>
    </citation>
    <scope>NUCLEOTIDE SEQUENCE</scope>
    <source>
        <tissue evidence="1">Young leaves</tissue>
    </source>
</reference>
<dbReference type="Proteomes" id="UP001141806">
    <property type="component" value="Unassembled WGS sequence"/>
</dbReference>
<dbReference type="GO" id="GO:0004190">
    <property type="term" value="F:aspartic-type endopeptidase activity"/>
    <property type="evidence" value="ECO:0007669"/>
    <property type="project" value="InterPro"/>
</dbReference>
<dbReference type="Pfam" id="PF08284">
    <property type="entry name" value="RVP_2"/>
    <property type="match status" value="1"/>
</dbReference>
<sequence length="169" mass="18900">MRVKGSLQNKLVTVLIDSGSTHNFVSQTLAKRVELQPLSKGRLEVMVASGEKLISPGKCNQTQLILQGISIFVDFYLLPLEGYDVVLGTQWLSTLGPIVWDFSKLQMSLHVEGKEVALHGLSIPENKVVSNLQLQRAARKKKKGDFCYNYFLCGPPKLHQLDLNFLLMC</sequence>
<keyword evidence="2" id="KW-1185">Reference proteome</keyword>